<dbReference type="Pfam" id="PF12680">
    <property type="entry name" value="SnoaL_2"/>
    <property type="match status" value="1"/>
</dbReference>
<feature type="domain" description="SnoaL-like" evidence="1">
    <location>
        <begin position="13"/>
        <end position="84"/>
    </location>
</feature>
<protein>
    <submittedName>
        <fullName evidence="2">Ketosteroid isomerase-like protein</fullName>
    </submittedName>
</protein>
<sequence>MVPRRTSEVSDQVREIYAGLGSRDPERTARTCREDVTVHVAGSHPLSGTYVGVPAVRDLFARIEAAAGRGTFTVTGLMADDDERELLVEACVAHRGFVRTIVHRLVLCEGRLAALHEHPMDQAAENEFWRGLLPS</sequence>
<evidence type="ECO:0000259" key="1">
    <source>
        <dbReference type="Pfam" id="PF12680"/>
    </source>
</evidence>
<evidence type="ECO:0000313" key="3">
    <source>
        <dbReference type="Proteomes" id="UP001183648"/>
    </source>
</evidence>
<reference evidence="2 3" key="1">
    <citation type="submission" date="2023-07" db="EMBL/GenBank/DDBJ databases">
        <title>Sequencing the genomes of 1000 actinobacteria strains.</title>
        <authorList>
            <person name="Klenk H.-P."/>
        </authorList>
    </citation>
    <scope>NUCLEOTIDE SEQUENCE [LARGE SCALE GENOMIC DNA]</scope>
    <source>
        <strain evidence="2 3">DSM 19426</strain>
    </source>
</reference>
<dbReference type="InterPro" id="IPR037401">
    <property type="entry name" value="SnoaL-like"/>
</dbReference>
<accession>A0ABU2BUC2</accession>
<dbReference type="Proteomes" id="UP001183648">
    <property type="component" value="Unassembled WGS sequence"/>
</dbReference>
<name>A0ABU2BUC2_9ACTN</name>
<comment type="caution">
    <text evidence="2">The sequence shown here is derived from an EMBL/GenBank/DDBJ whole genome shotgun (WGS) entry which is preliminary data.</text>
</comment>
<proteinExistence type="predicted"/>
<dbReference type="Gene3D" id="3.10.450.50">
    <property type="match status" value="1"/>
</dbReference>
<dbReference type="EMBL" id="JAVDYG010000001">
    <property type="protein sequence ID" value="MDR7362229.1"/>
    <property type="molecule type" value="Genomic_DNA"/>
</dbReference>
<organism evidence="2 3">
    <name type="scientific">Nocardioides marmoribigeumensis</name>
    <dbReference type="NCBI Taxonomy" id="433649"/>
    <lineage>
        <taxon>Bacteria</taxon>
        <taxon>Bacillati</taxon>
        <taxon>Actinomycetota</taxon>
        <taxon>Actinomycetes</taxon>
        <taxon>Propionibacteriales</taxon>
        <taxon>Nocardioidaceae</taxon>
        <taxon>Nocardioides</taxon>
    </lineage>
</organism>
<keyword evidence="3" id="KW-1185">Reference proteome</keyword>
<dbReference type="SUPFAM" id="SSF54427">
    <property type="entry name" value="NTF2-like"/>
    <property type="match status" value="1"/>
</dbReference>
<dbReference type="RefSeq" id="WP_310301424.1">
    <property type="nucleotide sequence ID" value="NZ_BAAAPS010000008.1"/>
</dbReference>
<gene>
    <name evidence="2" type="ORF">J2S63_001782</name>
</gene>
<evidence type="ECO:0000313" key="2">
    <source>
        <dbReference type="EMBL" id="MDR7362229.1"/>
    </source>
</evidence>
<dbReference type="InterPro" id="IPR032710">
    <property type="entry name" value="NTF2-like_dom_sf"/>
</dbReference>